<dbReference type="EMBL" id="DVOS01000002">
    <property type="protein sequence ID" value="HIV22351.1"/>
    <property type="molecule type" value="Genomic_DNA"/>
</dbReference>
<comment type="caution">
    <text evidence="4">The sequence shown here is derived from an EMBL/GenBank/DDBJ whole genome shotgun (WGS) entry which is preliminary data.</text>
</comment>
<feature type="domain" description="Cell division protein FtsQ/DivIB C-terminal" evidence="3">
    <location>
        <begin position="106"/>
        <end position="217"/>
    </location>
</feature>
<gene>
    <name evidence="4" type="ORF">IAC80_00285</name>
</gene>
<name>A0A9D1NWT7_9FIRM</name>
<feature type="compositionally biased region" description="Polar residues" evidence="1">
    <location>
        <begin position="239"/>
        <end position="250"/>
    </location>
</feature>
<organism evidence="4 5">
    <name type="scientific">Candidatus Merdiplasma excrementigallinarum</name>
    <dbReference type="NCBI Taxonomy" id="2840864"/>
    <lineage>
        <taxon>Bacteria</taxon>
        <taxon>Bacillati</taxon>
        <taxon>Bacillota</taxon>
        <taxon>Clostridia</taxon>
        <taxon>Lachnospirales</taxon>
        <taxon>Lachnospiraceae</taxon>
        <taxon>Lachnospiraceae incertae sedis</taxon>
        <taxon>Candidatus Merdiplasma</taxon>
    </lineage>
</organism>
<feature type="transmembrane region" description="Helical" evidence="2">
    <location>
        <begin position="12"/>
        <end position="31"/>
    </location>
</feature>
<evidence type="ECO:0000256" key="1">
    <source>
        <dbReference type="SAM" id="MobiDB-lite"/>
    </source>
</evidence>
<keyword evidence="4" id="KW-0131">Cell cycle</keyword>
<dbReference type="Pfam" id="PF03799">
    <property type="entry name" value="FtsQ_DivIB_C"/>
    <property type="match status" value="1"/>
</dbReference>
<sequence length="368" mass="40433">MAMRRRKRRIRGILLTAGIIAAAAAILLGLFRIRKVEIVGNSLYTAEAIQEDLIYDFWTENTLYFAWKYRNAVSEPRAPYLDTVQVKILSPGSVQLLVREKVLSGYVQYAGSNVYFDSTGTVLEITETVYDGIPLVSGVTMEEPSLYQKLPVGNAAQMRTMLSITQLLIDAELIPDNISFDENLNISLSIGSVQVELGQDEYLEEKVANLVTIYQEISGQSGTLHMEGFTGRNETITFEQSGEESQPQTAETDESGNPVETAETDENGNPVETAETDENGNPVETGETDENGNPTDASEEEEEQEVTGMAGFMVFDSTFTLRYDARVVNGQVVDANGIPIDGCTVNEDGNVVDAYMNVIDPYTGQPVQ</sequence>
<evidence type="ECO:0000313" key="4">
    <source>
        <dbReference type="EMBL" id="HIV22351.1"/>
    </source>
</evidence>
<proteinExistence type="predicted"/>
<evidence type="ECO:0000313" key="5">
    <source>
        <dbReference type="Proteomes" id="UP000886889"/>
    </source>
</evidence>
<evidence type="ECO:0000256" key="2">
    <source>
        <dbReference type="SAM" id="Phobius"/>
    </source>
</evidence>
<accession>A0A9D1NWT7</accession>
<protein>
    <submittedName>
        <fullName evidence="4">Cell division protein FtsQ/DivIB</fullName>
    </submittedName>
</protein>
<keyword evidence="2" id="KW-0472">Membrane</keyword>
<reference evidence="4" key="1">
    <citation type="submission" date="2020-10" db="EMBL/GenBank/DDBJ databases">
        <authorList>
            <person name="Gilroy R."/>
        </authorList>
    </citation>
    <scope>NUCLEOTIDE SEQUENCE</scope>
    <source>
        <strain evidence="4">ChiBcec6-7307</strain>
    </source>
</reference>
<dbReference type="GO" id="GO:0051301">
    <property type="term" value="P:cell division"/>
    <property type="evidence" value="ECO:0007669"/>
    <property type="project" value="UniProtKB-KW"/>
</dbReference>
<dbReference type="Proteomes" id="UP000886889">
    <property type="component" value="Unassembled WGS sequence"/>
</dbReference>
<keyword evidence="2" id="KW-0812">Transmembrane</keyword>
<evidence type="ECO:0000259" key="3">
    <source>
        <dbReference type="Pfam" id="PF03799"/>
    </source>
</evidence>
<keyword evidence="4" id="KW-0132">Cell division</keyword>
<keyword evidence="2" id="KW-1133">Transmembrane helix</keyword>
<feature type="region of interest" description="Disordered" evidence="1">
    <location>
        <begin position="239"/>
        <end position="306"/>
    </location>
</feature>
<dbReference type="InterPro" id="IPR005548">
    <property type="entry name" value="Cell_div_FtsQ/DivIB_C"/>
</dbReference>
<reference evidence="4" key="2">
    <citation type="journal article" date="2021" name="PeerJ">
        <title>Extensive microbial diversity within the chicken gut microbiome revealed by metagenomics and culture.</title>
        <authorList>
            <person name="Gilroy R."/>
            <person name="Ravi A."/>
            <person name="Getino M."/>
            <person name="Pursley I."/>
            <person name="Horton D.L."/>
            <person name="Alikhan N.F."/>
            <person name="Baker D."/>
            <person name="Gharbi K."/>
            <person name="Hall N."/>
            <person name="Watson M."/>
            <person name="Adriaenssens E.M."/>
            <person name="Foster-Nyarko E."/>
            <person name="Jarju S."/>
            <person name="Secka A."/>
            <person name="Antonio M."/>
            <person name="Oren A."/>
            <person name="Chaudhuri R.R."/>
            <person name="La Ragione R."/>
            <person name="Hildebrand F."/>
            <person name="Pallen M.J."/>
        </authorList>
    </citation>
    <scope>NUCLEOTIDE SEQUENCE</scope>
    <source>
        <strain evidence="4">ChiBcec6-7307</strain>
    </source>
</reference>
<dbReference type="AlphaFoldDB" id="A0A9D1NWT7"/>